<dbReference type="OrthoDB" id="3936150at2759"/>
<name>A0A3A2ZFR3_9EURO</name>
<evidence type="ECO:0000313" key="1">
    <source>
        <dbReference type="EMBL" id="RJE21836.1"/>
    </source>
</evidence>
<accession>A0A3A2ZFR3</accession>
<dbReference type="Proteomes" id="UP000266188">
    <property type="component" value="Unassembled WGS sequence"/>
</dbReference>
<dbReference type="AlphaFoldDB" id="A0A3A2ZFR3"/>
<comment type="caution">
    <text evidence="1">The sequence shown here is derived from an EMBL/GenBank/DDBJ whole genome shotgun (WGS) entry which is preliminary data.</text>
</comment>
<organism evidence="1 2">
    <name type="scientific">Aspergillus sclerotialis</name>
    <dbReference type="NCBI Taxonomy" id="2070753"/>
    <lineage>
        <taxon>Eukaryota</taxon>
        <taxon>Fungi</taxon>
        <taxon>Dikarya</taxon>
        <taxon>Ascomycota</taxon>
        <taxon>Pezizomycotina</taxon>
        <taxon>Eurotiomycetes</taxon>
        <taxon>Eurotiomycetidae</taxon>
        <taxon>Eurotiales</taxon>
        <taxon>Aspergillaceae</taxon>
        <taxon>Aspergillus</taxon>
        <taxon>Aspergillus subgen. Polypaecilum</taxon>
    </lineage>
</organism>
<dbReference type="EMBL" id="MVGC01000202">
    <property type="protein sequence ID" value="RJE21836.1"/>
    <property type="molecule type" value="Genomic_DNA"/>
</dbReference>
<protein>
    <submittedName>
        <fullName evidence="1">Major Facilitator Superfamily</fullName>
    </submittedName>
</protein>
<evidence type="ECO:0000313" key="2">
    <source>
        <dbReference type="Proteomes" id="UP000266188"/>
    </source>
</evidence>
<dbReference type="Gene3D" id="1.10.286.90">
    <property type="entry name" value="MFS transporter, transmembrane helix TM10b"/>
    <property type="match status" value="1"/>
</dbReference>
<keyword evidence="2" id="KW-1185">Reference proteome</keyword>
<gene>
    <name evidence="1" type="ORF">PHISCL_05820</name>
</gene>
<proteinExistence type="predicted"/>
<sequence>MSILRTFALRMAESPKWLISQGRGDEAVASINTISRVNKSTYTISSSELHEEQAESRKNVKTVLRMIADLLRAYYLEAHGVKLGNEACIKRIATGQFLP</sequence>
<reference evidence="2" key="1">
    <citation type="submission" date="2017-02" db="EMBL/GenBank/DDBJ databases">
        <authorList>
            <person name="Tafer H."/>
            <person name="Lopandic K."/>
        </authorList>
    </citation>
    <scope>NUCLEOTIDE SEQUENCE [LARGE SCALE GENOMIC DNA]</scope>
    <source>
        <strain evidence="2">CBS 366.77</strain>
    </source>
</reference>